<dbReference type="InterPro" id="IPR050194">
    <property type="entry name" value="Glycosyltransferase_grp1"/>
</dbReference>
<dbReference type="AlphaFoldDB" id="A0A916VZK9"/>
<dbReference type="PANTHER" id="PTHR45947:SF3">
    <property type="entry name" value="SULFOQUINOVOSYL TRANSFERASE SQD2"/>
    <property type="match status" value="1"/>
</dbReference>
<name>A0A916VZK9_9BACT</name>
<keyword evidence="3" id="KW-1185">Reference proteome</keyword>
<gene>
    <name evidence="2" type="ORF">GCM10011507_02080</name>
</gene>
<dbReference type="PANTHER" id="PTHR45947">
    <property type="entry name" value="SULFOQUINOVOSYL TRANSFERASE SQD2"/>
    <property type="match status" value="1"/>
</dbReference>
<dbReference type="EMBL" id="BMJB01000001">
    <property type="protein sequence ID" value="GGA54408.1"/>
    <property type="molecule type" value="Genomic_DNA"/>
</dbReference>
<feature type="domain" description="Glycosyl transferase family 1" evidence="1">
    <location>
        <begin position="222"/>
        <end position="392"/>
    </location>
</feature>
<reference evidence="2" key="1">
    <citation type="journal article" date="2014" name="Int. J. Syst. Evol. Microbiol.">
        <title>Complete genome sequence of Corynebacterium casei LMG S-19264T (=DSM 44701T), isolated from a smear-ripened cheese.</title>
        <authorList>
            <consortium name="US DOE Joint Genome Institute (JGI-PGF)"/>
            <person name="Walter F."/>
            <person name="Albersmeier A."/>
            <person name="Kalinowski J."/>
            <person name="Ruckert C."/>
        </authorList>
    </citation>
    <scope>NUCLEOTIDE SEQUENCE</scope>
    <source>
        <strain evidence="2">CGMCC 1.15447</strain>
    </source>
</reference>
<dbReference type="GO" id="GO:0016758">
    <property type="term" value="F:hexosyltransferase activity"/>
    <property type="evidence" value="ECO:0007669"/>
    <property type="project" value="TreeGrafter"/>
</dbReference>
<evidence type="ECO:0000313" key="2">
    <source>
        <dbReference type="EMBL" id="GGA54408.1"/>
    </source>
</evidence>
<evidence type="ECO:0000259" key="1">
    <source>
        <dbReference type="Pfam" id="PF00534"/>
    </source>
</evidence>
<dbReference type="CDD" id="cd03801">
    <property type="entry name" value="GT4_PimA-like"/>
    <property type="match status" value="1"/>
</dbReference>
<reference evidence="2" key="2">
    <citation type="submission" date="2020-09" db="EMBL/GenBank/DDBJ databases">
        <authorList>
            <person name="Sun Q."/>
            <person name="Zhou Y."/>
        </authorList>
    </citation>
    <scope>NUCLEOTIDE SEQUENCE</scope>
    <source>
        <strain evidence="2">CGMCC 1.15447</strain>
    </source>
</reference>
<organism evidence="2 3">
    <name type="scientific">Edaphobacter acidisoli</name>
    <dbReference type="NCBI Taxonomy" id="2040573"/>
    <lineage>
        <taxon>Bacteria</taxon>
        <taxon>Pseudomonadati</taxon>
        <taxon>Acidobacteriota</taxon>
        <taxon>Terriglobia</taxon>
        <taxon>Terriglobales</taxon>
        <taxon>Acidobacteriaceae</taxon>
        <taxon>Edaphobacter</taxon>
    </lineage>
</organism>
<accession>A0A916VZK9</accession>
<evidence type="ECO:0000313" key="3">
    <source>
        <dbReference type="Proteomes" id="UP000648801"/>
    </source>
</evidence>
<dbReference type="SUPFAM" id="SSF53756">
    <property type="entry name" value="UDP-Glycosyltransferase/glycogen phosphorylase"/>
    <property type="match status" value="1"/>
</dbReference>
<sequence length="419" mass="46057">MPSLPEEASNAPKNQVRLAYLVSHPIQYQAPLLRRIAREPDIDLTVLFGSDFSVRGYQDQGFGVDVKWDVPLLDGYQHEFLPKLRDGSDVRIFSPLSYGITSRLRRGPANGNGGFDALWVHGYATANAMHGILAANALGIPVLLRAESWLGDRERTGLTLAVKSCFFSLLRRLVNGVLPIGTLNANYWKRYLGEDLPQSLMPYAVDNAYFAQRSREAASGRSELQAELNLDPARPVILFASKLQTRKRCADLLEAYLRLAPGPGAEPVPYLVIVGDGEERAALEARAAESRLGSIRFCGFRNQSELPRFFDLATVFVLPSQHEPWGLIVNEVMNAGRAVIVSDDVGSAYDLITDGVEGCIYPVGNIDALTAALRRVLCTPETAASMGERGLKRIQSWSFEEDVRGLRQALAQVTGKIDA</sequence>
<protein>
    <recommendedName>
        <fullName evidence="1">Glycosyl transferase family 1 domain-containing protein</fullName>
    </recommendedName>
</protein>
<dbReference type="Pfam" id="PF00534">
    <property type="entry name" value="Glycos_transf_1"/>
    <property type="match status" value="1"/>
</dbReference>
<comment type="caution">
    <text evidence="2">The sequence shown here is derived from an EMBL/GenBank/DDBJ whole genome shotgun (WGS) entry which is preliminary data.</text>
</comment>
<proteinExistence type="predicted"/>
<dbReference type="Gene3D" id="3.40.50.2000">
    <property type="entry name" value="Glycogen Phosphorylase B"/>
    <property type="match status" value="2"/>
</dbReference>
<dbReference type="RefSeq" id="WP_188757521.1">
    <property type="nucleotide sequence ID" value="NZ_BMJB01000001.1"/>
</dbReference>
<dbReference type="Proteomes" id="UP000648801">
    <property type="component" value="Unassembled WGS sequence"/>
</dbReference>
<dbReference type="InterPro" id="IPR001296">
    <property type="entry name" value="Glyco_trans_1"/>
</dbReference>